<comment type="caution">
    <text evidence="2">The sequence shown here is derived from an EMBL/GenBank/DDBJ whole genome shotgun (WGS) entry which is preliminary data.</text>
</comment>
<feature type="domain" description="SET" evidence="1">
    <location>
        <begin position="1"/>
        <end position="41"/>
    </location>
</feature>
<dbReference type="PROSITE" id="PS50280">
    <property type="entry name" value="SET"/>
    <property type="match status" value="1"/>
</dbReference>
<sequence>YVNCAHNDKEQNLVAFQYRGQILYRCCRPIDPGQELLVWYEEEYAKDLSPVFEHLWNKKCSTHEIMRRGTRDAVEREQARLLQQVA</sequence>
<gene>
    <name evidence="2" type="ORF">DAT39_023042</name>
</gene>
<protein>
    <submittedName>
        <fullName evidence="2">Histone-lysine N-methyltransferase PRDM9-like</fullName>
    </submittedName>
</protein>
<accession>A0A8J4T1Y7</accession>
<reference evidence="2" key="1">
    <citation type="submission" date="2020-07" db="EMBL/GenBank/DDBJ databases">
        <title>Clarias magur genome sequencing, assembly and annotation.</title>
        <authorList>
            <person name="Kushwaha B."/>
            <person name="Kumar R."/>
            <person name="Das P."/>
            <person name="Joshi C.G."/>
            <person name="Kumar D."/>
            <person name="Nagpure N.S."/>
            <person name="Pandey M."/>
            <person name="Agarwal S."/>
            <person name="Srivastava S."/>
            <person name="Singh M."/>
            <person name="Sahoo L."/>
            <person name="Jayasankar P."/>
            <person name="Meher P.K."/>
            <person name="Koringa P.G."/>
            <person name="Iquebal M.A."/>
            <person name="Das S.P."/>
            <person name="Bit A."/>
            <person name="Patnaik S."/>
            <person name="Patel N."/>
            <person name="Shah T.M."/>
            <person name="Hinsu A."/>
            <person name="Jena J.K."/>
        </authorList>
    </citation>
    <scope>NUCLEOTIDE SEQUENCE</scope>
    <source>
        <strain evidence="2">CIFAMagur01</strain>
        <tissue evidence="2">Testis</tissue>
    </source>
</reference>
<keyword evidence="3" id="KW-1185">Reference proteome</keyword>
<dbReference type="Pfam" id="PF21549">
    <property type="entry name" value="PRDM2_PR"/>
    <property type="match status" value="1"/>
</dbReference>
<dbReference type="SUPFAM" id="SSF82199">
    <property type="entry name" value="SET domain"/>
    <property type="match status" value="1"/>
</dbReference>
<evidence type="ECO:0000313" key="2">
    <source>
        <dbReference type="EMBL" id="KAF5882472.1"/>
    </source>
</evidence>
<dbReference type="EMBL" id="QNUK01001395">
    <property type="protein sequence ID" value="KAF5882472.1"/>
    <property type="molecule type" value="Genomic_DNA"/>
</dbReference>
<feature type="non-terminal residue" evidence="2">
    <location>
        <position position="86"/>
    </location>
</feature>
<evidence type="ECO:0000259" key="1">
    <source>
        <dbReference type="PROSITE" id="PS50280"/>
    </source>
</evidence>
<name>A0A8J4T1Y7_CLAMG</name>
<dbReference type="Proteomes" id="UP000727407">
    <property type="component" value="Unassembled WGS sequence"/>
</dbReference>
<organism evidence="2 3">
    <name type="scientific">Clarias magur</name>
    <name type="common">Asian catfish</name>
    <name type="synonym">Macropteronotus magur</name>
    <dbReference type="NCBI Taxonomy" id="1594786"/>
    <lineage>
        <taxon>Eukaryota</taxon>
        <taxon>Metazoa</taxon>
        <taxon>Chordata</taxon>
        <taxon>Craniata</taxon>
        <taxon>Vertebrata</taxon>
        <taxon>Euteleostomi</taxon>
        <taxon>Actinopterygii</taxon>
        <taxon>Neopterygii</taxon>
        <taxon>Teleostei</taxon>
        <taxon>Ostariophysi</taxon>
        <taxon>Siluriformes</taxon>
        <taxon>Clariidae</taxon>
        <taxon>Clarias</taxon>
    </lineage>
</organism>
<dbReference type="Gene3D" id="2.170.270.10">
    <property type="entry name" value="SET domain"/>
    <property type="match status" value="1"/>
</dbReference>
<evidence type="ECO:0000313" key="3">
    <source>
        <dbReference type="Proteomes" id="UP000727407"/>
    </source>
</evidence>
<dbReference type="AlphaFoldDB" id="A0A8J4T1Y7"/>
<dbReference type="OrthoDB" id="9439903at2759"/>
<proteinExistence type="predicted"/>
<dbReference type="InterPro" id="IPR046341">
    <property type="entry name" value="SET_dom_sf"/>
</dbReference>
<dbReference type="InterPro" id="IPR001214">
    <property type="entry name" value="SET_dom"/>
</dbReference>
<feature type="non-terminal residue" evidence="2">
    <location>
        <position position="1"/>
    </location>
</feature>